<sequence>MSKRTREPAGTKTSPGTGTRWNRLGRDLYYKFVIIWNRNPDLDGLPNVPLSRYRNSDAHDANIEDSNPANWIGKDFDDQDYGEDSKEDYIEETLAWNVIPSDESNQEDEPQEQQPSKKRKFATTQKQKQSKKPTQTKKPPPPQKRTQEKYPKKPKPKKKKDSKGVKGPD</sequence>
<feature type="compositionally biased region" description="Polar residues" evidence="1">
    <location>
        <begin position="11"/>
        <end position="20"/>
    </location>
</feature>
<name>A0AA36ELP4_LACSI</name>
<feature type="region of interest" description="Disordered" evidence="1">
    <location>
        <begin position="1"/>
        <end position="20"/>
    </location>
</feature>
<reference evidence="2" key="1">
    <citation type="submission" date="2023-04" db="EMBL/GenBank/DDBJ databases">
        <authorList>
            <person name="Vijverberg K."/>
            <person name="Xiong W."/>
            <person name="Schranz E."/>
        </authorList>
    </citation>
    <scope>NUCLEOTIDE SEQUENCE</scope>
</reference>
<evidence type="ECO:0000256" key="1">
    <source>
        <dbReference type="SAM" id="MobiDB-lite"/>
    </source>
</evidence>
<organism evidence="2 3">
    <name type="scientific">Lactuca saligna</name>
    <name type="common">Willowleaf lettuce</name>
    <dbReference type="NCBI Taxonomy" id="75948"/>
    <lineage>
        <taxon>Eukaryota</taxon>
        <taxon>Viridiplantae</taxon>
        <taxon>Streptophyta</taxon>
        <taxon>Embryophyta</taxon>
        <taxon>Tracheophyta</taxon>
        <taxon>Spermatophyta</taxon>
        <taxon>Magnoliopsida</taxon>
        <taxon>eudicotyledons</taxon>
        <taxon>Gunneridae</taxon>
        <taxon>Pentapetalae</taxon>
        <taxon>asterids</taxon>
        <taxon>campanulids</taxon>
        <taxon>Asterales</taxon>
        <taxon>Asteraceae</taxon>
        <taxon>Cichorioideae</taxon>
        <taxon>Cichorieae</taxon>
        <taxon>Lactucinae</taxon>
        <taxon>Lactuca</taxon>
    </lineage>
</organism>
<feature type="compositionally biased region" description="Basic residues" evidence="1">
    <location>
        <begin position="152"/>
        <end position="161"/>
    </location>
</feature>
<accession>A0AA36ELP4</accession>
<evidence type="ECO:0000313" key="2">
    <source>
        <dbReference type="EMBL" id="CAI9300403.1"/>
    </source>
</evidence>
<proteinExistence type="predicted"/>
<feature type="region of interest" description="Disordered" evidence="1">
    <location>
        <begin position="58"/>
        <end position="169"/>
    </location>
</feature>
<keyword evidence="3" id="KW-1185">Reference proteome</keyword>
<dbReference type="AlphaFoldDB" id="A0AA36ELP4"/>
<dbReference type="Proteomes" id="UP001177003">
    <property type="component" value="Chromosome 9"/>
</dbReference>
<evidence type="ECO:0000313" key="3">
    <source>
        <dbReference type="Proteomes" id="UP001177003"/>
    </source>
</evidence>
<dbReference type="EMBL" id="OX465085">
    <property type="protein sequence ID" value="CAI9300403.1"/>
    <property type="molecule type" value="Genomic_DNA"/>
</dbReference>
<gene>
    <name evidence="2" type="ORF">LSALG_LOCUS39045</name>
</gene>
<protein>
    <submittedName>
        <fullName evidence="2">Uncharacterized protein</fullName>
    </submittedName>
</protein>